<dbReference type="CDD" id="cd01561">
    <property type="entry name" value="CBS_like"/>
    <property type="match status" value="1"/>
</dbReference>
<feature type="domain" description="Tryptophan synthase beta chain-like PALP" evidence="14">
    <location>
        <begin position="8"/>
        <end position="296"/>
    </location>
</feature>
<dbReference type="InterPro" id="IPR001216">
    <property type="entry name" value="P-phosphate_BS"/>
</dbReference>
<dbReference type="GO" id="GO:0006535">
    <property type="term" value="P:cysteine biosynthetic process from serine"/>
    <property type="evidence" value="ECO:0007669"/>
    <property type="project" value="UniProtKB-UniRule"/>
</dbReference>
<feature type="modified residue" description="N6-(pyridoxal phosphate)lysine" evidence="12">
    <location>
        <position position="46"/>
    </location>
</feature>
<dbReference type="Gene3D" id="3.40.50.1100">
    <property type="match status" value="2"/>
</dbReference>
<evidence type="ECO:0000256" key="8">
    <source>
        <dbReference type="ARBA" id="ARBA00022898"/>
    </source>
</evidence>
<evidence type="ECO:0000259" key="14">
    <source>
        <dbReference type="Pfam" id="PF00291"/>
    </source>
</evidence>
<evidence type="ECO:0000256" key="4">
    <source>
        <dbReference type="ARBA" id="ARBA00012681"/>
    </source>
</evidence>
<evidence type="ECO:0000256" key="3">
    <source>
        <dbReference type="ARBA" id="ARBA00007103"/>
    </source>
</evidence>
<feature type="binding site" evidence="11">
    <location>
        <position position="76"/>
    </location>
    <ligand>
        <name>pyridoxal 5'-phosphate</name>
        <dbReference type="ChEBI" id="CHEBI:597326"/>
    </ligand>
</feature>
<dbReference type="InterPro" id="IPR005859">
    <property type="entry name" value="CysK"/>
</dbReference>
<evidence type="ECO:0000256" key="2">
    <source>
        <dbReference type="ARBA" id="ARBA00004962"/>
    </source>
</evidence>
<evidence type="ECO:0000256" key="1">
    <source>
        <dbReference type="ARBA" id="ARBA00001933"/>
    </source>
</evidence>
<protein>
    <recommendedName>
        <fullName evidence="5 13">Cysteine synthase</fullName>
        <ecNumber evidence="4 13">2.5.1.47</ecNumber>
    </recommendedName>
</protein>
<dbReference type="InterPro" id="IPR050214">
    <property type="entry name" value="Cys_Synth/Cystath_Beta-Synth"/>
</dbReference>
<evidence type="ECO:0000256" key="6">
    <source>
        <dbReference type="ARBA" id="ARBA00022605"/>
    </source>
</evidence>
<evidence type="ECO:0000313" key="15">
    <source>
        <dbReference type="EMBL" id="MBC8532068.1"/>
    </source>
</evidence>
<organism evidence="15 16">
    <name type="scientific">Gehongia tenuis</name>
    <dbReference type="NCBI Taxonomy" id="2763655"/>
    <lineage>
        <taxon>Bacteria</taxon>
        <taxon>Bacillati</taxon>
        <taxon>Bacillota</taxon>
        <taxon>Clostridia</taxon>
        <taxon>Christensenellales</taxon>
        <taxon>Christensenellaceae</taxon>
        <taxon>Gehongia</taxon>
    </lineage>
</organism>
<dbReference type="EC" id="2.5.1.47" evidence="4 13"/>
<accession>A0A926HQC2</accession>
<reference evidence="15" key="1">
    <citation type="submission" date="2020-08" db="EMBL/GenBank/DDBJ databases">
        <title>Genome public.</title>
        <authorList>
            <person name="Liu C."/>
            <person name="Sun Q."/>
        </authorList>
    </citation>
    <scope>NUCLEOTIDE SEQUENCE</scope>
    <source>
        <strain evidence="15">NSJ-53</strain>
    </source>
</reference>
<dbReference type="NCBIfam" id="TIGR01136">
    <property type="entry name" value="cysKM"/>
    <property type="match status" value="1"/>
</dbReference>
<dbReference type="NCBIfam" id="TIGR01139">
    <property type="entry name" value="cysK"/>
    <property type="match status" value="1"/>
</dbReference>
<dbReference type="PANTHER" id="PTHR10314">
    <property type="entry name" value="CYSTATHIONINE BETA-SYNTHASE"/>
    <property type="match status" value="1"/>
</dbReference>
<gene>
    <name evidence="15" type="primary">cysK</name>
    <name evidence="15" type="ORF">H8696_09435</name>
</gene>
<dbReference type="AlphaFoldDB" id="A0A926HQC2"/>
<keyword evidence="8 11" id="KW-0663">Pyridoxal phosphate</keyword>
<dbReference type="Pfam" id="PF00291">
    <property type="entry name" value="PALP"/>
    <property type="match status" value="1"/>
</dbReference>
<comment type="catalytic activity">
    <reaction evidence="10 13">
        <text>O-acetyl-L-serine + hydrogen sulfide = L-cysteine + acetate</text>
        <dbReference type="Rhea" id="RHEA:14829"/>
        <dbReference type="ChEBI" id="CHEBI:29919"/>
        <dbReference type="ChEBI" id="CHEBI:30089"/>
        <dbReference type="ChEBI" id="CHEBI:35235"/>
        <dbReference type="ChEBI" id="CHEBI:58340"/>
        <dbReference type="EC" id="2.5.1.47"/>
    </reaction>
</comment>
<dbReference type="InterPro" id="IPR001926">
    <property type="entry name" value="TrpB-like_PALP"/>
</dbReference>
<keyword evidence="9 13" id="KW-0198">Cysteine biosynthesis</keyword>
<evidence type="ECO:0000256" key="11">
    <source>
        <dbReference type="PIRSR" id="PIRSR605856-50"/>
    </source>
</evidence>
<comment type="similarity">
    <text evidence="3 13">Belongs to the cysteine synthase/cystathionine beta-synthase family.</text>
</comment>
<dbReference type="Proteomes" id="UP000623172">
    <property type="component" value="Unassembled WGS sequence"/>
</dbReference>
<comment type="cofactor">
    <cofactor evidence="1 11 13">
        <name>pyridoxal 5'-phosphate</name>
        <dbReference type="ChEBI" id="CHEBI:597326"/>
    </cofactor>
</comment>
<dbReference type="SUPFAM" id="SSF53686">
    <property type="entry name" value="Tryptophan synthase beta subunit-like PLP-dependent enzymes"/>
    <property type="match status" value="1"/>
</dbReference>
<evidence type="ECO:0000313" key="16">
    <source>
        <dbReference type="Proteomes" id="UP000623172"/>
    </source>
</evidence>
<evidence type="ECO:0000256" key="9">
    <source>
        <dbReference type="ARBA" id="ARBA00023192"/>
    </source>
</evidence>
<dbReference type="FunFam" id="3.40.50.1100:FF:000118">
    <property type="entry name" value="Related to CYS4-cystathionine beta-synthase"/>
    <property type="match status" value="1"/>
</dbReference>
<feature type="binding site" evidence="11">
    <location>
        <position position="268"/>
    </location>
    <ligand>
        <name>pyridoxal 5'-phosphate</name>
        <dbReference type="ChEBI" id="CHEBI:597326"/>
    </ligand>
</feature>
<evidence type="ECO:0000256" key="12">
    <source>
        <dbReference type="PIRSR" id="PIRSR605856-51"/>
    </source>
</evidence>
<dbReference type="FunFam" id="3.40.50.1100:FF:000002">
    <property type="entry name" value="Cysteine synthase"/>
    <property type="match status" value="1"/>
</dbReference>
<sequence>MTIYHGVEELIGKTPLMRLDRLSQAEGIQADMLGKVEFFNPAGSIKDRTAYAMVADAEARGMLRPGATLVEPTSGNTGVALAMLAAAKGYRMILTMPDTMSLERRMLLAAFGAELVLTPGAEGMKGAIAKAKEIAQNTPESFIPSQFDNPANPKIHEETTAVELWEDTEGKIDVLVSAVGTGGTFSGTARALKKLNPKLIAVAVEPEGSAVLSGEKPGPHKIQGIGAGFVPKTLDTTLIDVIKPVSGEDAYRYAKLLARTEGLLCGISSGAALATAYALARLPEYADKTFAVILPDTGERYLSAKVYED</sequence>
<keyword evidence="6 13" id="KW-0028">Amino-acid biosynthesis</keyword>
<dbReference type="RefSeq" id="WP_249317104.1">
    <property type="nucleotide sequence ID" value="NZ_JACRSR010000004.1"/>
</dbReference>
<proteinExistence type="inferred from homology"/>
<name>A0A926HQC2_9FIRM</name>
<keyword evidence="7 13" id="KW-0808">Transferase</keyword>
<feature type="binding site" evidence="11">
    <location>
        <begin position="180"/>
        <end position="184"/>
    </location>
    <ligand>
        <name>pyridoxal 5'-phosphate</name>
        <dbReference type="ChEBI" id="CHEBI:597326"/>
    </ligand>
</feature>
<evidence type="ECO:0000256" key="5">
    <source>
        <dbReference type="ARBA" id="ARBA00019371"/>
    </source>
</evidence>
<evidence type="ECO:0000256" key="13">
    <source>
        <dbReference type="RuleBase" id="RU003985"/>
    </source>
</evidence>
<evidence type="ECO:0000256" key="10">
    <source>
        <dbReference type="ARBA" id="ARBA00047931"/>
    </source>
</evidence>
<dbReference type="GO" id="GO:0004124">
    <property type="term" value="F:cysteine synthase activity"/>
    <property type="evidence" value="ECO:0007669"/>
    <property type="project" value="UniProtKB-UniRule"/>
</dbReference>
<evidence type="ECO:0000256" key="7">
    <source>
        <dbReference type="ARBA" id="ARBA00022679"/>
    </source>
</evidence>
<dbReference type="EMBL" id="JACRSR010000004">
    <property type="protein sequence ID" value="MBC8532068.1"/>
    <property type="molecule type" value="Genomic_DNA"/>
</dbReference>
<dbReference type="InterPro" id="IPR036052">
    <property type="entry name" value="TrpB-like_PALP_sf"/>
</dbReference>
<comment type="pathway">
    <text evidence="2">Amino-acid biosynthesis; L-cysteine biosynthesis; L-cysteine from L-serine: step 2/2.</text>
</comment>
<dbReference type="InterPro" id="IPR005856">
    <property type="entry name" value="Cys_synth"/>
</dbReference>
<dbReference type="PROSITE" id="PS00901">
    <property type="entry name" value="CYS_SYNTHASE"/>
    <property type="match status" value="1"/>
</dbReference>
<keyword evidence="16" id="KW-1185">Reference proteome</keyword>
<comment type="caution">
    <text evidence="15">The sequence shown here is derived from an EMBL/GenBank/DDBJ whole genome shotgun (WGS) entry which is preliminary data.</text>
</comment>